<proteinExistence type="predicted"/>
<reference evidence="1" key="1">
    <citation type="submission" date="2014-09" db="EMBL/GenBank/DDBJ databases">
        <authorList>
            <person name="Magalhaes I.L.F."/>
            <person name="Oliveira U."/>
            <person name="Santos F.R."/>
            <person name="Vidigal T.H.D.A."/>
            <person name="Brescovit A.D."/>
            <person name="Santos A.J."/>
        </authorList>
    </citation>
    <scope>NUCLEOTIDE SEQUENCE</scope>
    <source>
        <tissue evidence="1">Shoot tissue taken approximately 20 cm above the soil surface</tissue>
    </source>
</reference>
<organism evidence="1">
    <name type="scientific">Arundo donax</name>
    <name type="common">Giant reed</name>
    <name type="synonym">Donax arundinaceus</name>
    <dbReference type="NCBI Taxonomy" id="35708"/>
    <lineage>
        <taxon>Eukaryota</taxon>
        <taxon>Viridiplantae</taxon>
        <taxon>Streptophyta</taxon>
        <taxon>Embryophyta</taxon>
        <taxon>Tracheophyta</taxon>
        <taxon>Spermatophyta</taxon>
        <taxon>Magnoliopsida</taxon>
        <taxon>Liliopsida</taxon>
        <taxon>Poales</taxon>
        <taxon>Poaceae</taxon>
        <taxon>PACMAD clade</taxon>
        <taxon>Arundinoideae</taxon>
        <taxon>Arundineae</taxon>
        <taxon>Arundo</taxon>
    </lineage>
</organism>
<protein>
    <submittedName>
        <fullName evidence="1">Uncharacterized protein</fullName>
    </submittedName>
</protein>
<reference evidence="1" key="2">
    <citation type="journal article" date="2015" name="Data Brief">
        <title>Shoot transcriptome of the giant reed, Arundo donax.</title>
        <authorList>
            <person name="Barrero R.A."/>
            <person name="Guerrero F.D."/>
            <person name="Moolhuijzen P."/>
            <person name="Goolsby J.A."/>
            <person name="Tidwell J."/>
            <person name="Bellgard S.E."/>
            <person name="Bellgard M.I."/>
        </authorList>
    </citation>
    <scope>NUCLEOTIDE SEQUENCE</scope>
    <source>
        <tissue evidence="1">Shoot tissue taken approximately 20 cm above the soil surface</tissue>
    </source>
</reference>
<accession>A0A0A8XWK9</accession>
<evidence type="ECO:0000313" key="1">
    <source>
        <dbReference type="EMBL" id="JAD16082.1"/>
    </source>
</evidence>
<name>A0A0A8XWK9_ARUDO</name>
<dbReference type="AlphaFoldDB" id="A0A0A8XWK9"/>
<dbReference type="EMBL" id="GBRH01281813">
    <property type="protein sequence ID" value="JAD16082.1"/>
    <property type="molecule type" value="Transcribed_RNA"/>
</dbReference>
<sequence>MPSVRAVVSKVSDAVSYCSAGNELKPVQF</sequence>